<dbReference type="PROSITE" id="PS50053">
    <property type="entry name" value="UBIQUITIN_2"/>
    <property type="match status" value="1"/>
</dbReference>
<dbReference type="HOGENOM" id="CLU_411188_0_0_1"/>
<dbReference type="InterPro" id="IPR053061">
    <property type="entry name" value="AN1-type_zinc_finger"/>
</dbReference>
<dbReference type="Gene3D" id="3.10.20.90">
    <property type="entry name" value="Phosphatidylinositol 3-kinase Catalytic Subunit, Chain A, domain 1"/>
    <property type="match status" value="1"/>
</dbReference>
<dbReference type="SUPFAM" id="SSF54236">
    <property type="entry name" value="Ubiquitin-like"/>
    <property type="match status" value="1"/>
</dbReference>
<dbReference type="PRINTS" id="PR00348">
    <property type="entry name" value="UBIQUITIN"/>
</dbReference>
<dbReference type="SMART" id="SM00213">
    <property type="entry name" value="UBQ"/>
    <property type="match status" value="1"/>
</dbReference>
<organism evidence="1">
    <name type="scientific">Dendroctonus ponderosae</name>
    <name type="common">Mountain pine beetle</name>
    <dbReference type="NCBI Taxonomy" id="77166"/>
    <lineage>
        <taxon>Eukaryota</taxon>
        <taxon>Metazoa</taxon>
        <taxon>Ecdysozoa</taxon>
        <taxon>Arthropoda</taxon>
        <taxon>Hexapoda</taxon>
        <taxon>Insecta</taxon>
        <taxon>Pterygota</taxon>
        <taxon>Neoptera</taxon>
        <taxon>Endopterygota</taxon>
        <taxon>Coleoptera</taxon>
        <taxon>Polyphaga</taxon>
        <taxon>Cucujiformia</taxon>
        <taxon>Curculionidae</taxon>
        <taxon>Scolytinae</taxon>
        <taxon>Dendroctonus</taxon>
    </lineage>
</organism>
<dbReference type="OrthoDB" id="756206at2759"/>
<accession>N6TUZ3</accession>
<sequence>MSDDGFSDGFDESSIEIQVETLMGTTFDIKVSCNDTIGAIKKKICRVRGIPVNHQRLLFQSNELKDTTTLCDSGLENGSTLILVNSMRGGPIIMRKLPGSTEQYLLKELTGILHNAGEEMLRSNVSLILFRKGDIINFLRVIENEDGTYSPYSDNPISPPSKPSRKEKIDVFDRLSEDTEMCTKIATLRKNMKELNMKKRIRSRFSNADCATAGQDAIGDEASQSESEEIALKDKHRTKPKVIQTVPAKESTSKHICNEKKLQETQPRENLSKTSKRRELSTEKFERSPEGYLTFSRNRNLDKIDDCQTSSRMNSKSTNYDETLRSLDISLDHFLTKDIGDRDQIAENNVGCNPNKTDNGILNIPEANTVGMSSSRCIDAAKRLPNLTNRIGRRAFGSFTPDLTSRKSNTMGSRTANSASLMSSVPLASNYYMPSGNRPSRPPSTISPRSMGSVQNKQCEHRSYTMDGVGNIVSHSSNSLDTSVRNFTRLEPIKNLTSSRCESPVSGAAGGTSVEEMSAQFAEQLHLLDGESATDVYEERTERSKSSSDGIELDKHTQDFWEIHESVSNRLKRSATCKVGMLQRRQEVEYNYDSLGNSQTNMKPDIGNFSKSSSDIGVCSGSANYCIPQYMAAPSAIPPQYAPKHHPKYCDLFFTDEPRSPLYSRKNK</sequence>
<name>N6TUZ3_DENPD</name>
<dbReference type="InterPro" id="IPR019956">
    <property type="entry name" value="Ubiquitin_dom"/>
</dbReference>
<dbReference type="InterPro" id="IPR000626">
    <property type="entry name" value="Ubiquitin-like_dom"/>
</dbReference>
<dbReference type="PANTHER" id="PTHR46728:SF1">
    <property type="entry name" value="AN1-TYPE ZINC FINGER PROTEIN 4"/>
    <property type="match status" value="1"/>
</dbReference>
<dbReference type="InterPro" id="IPR029071">
    <property type="entry name" value="Ubiquitin-like_domsf"/>
</dbReference>
<dbReference type="PANTHER" id="PTHR46728">
    <property type="entry name" value="AN1-TYPE ZINC FINGER PROTEIN 4"/>
    <property type="match status" value="1"/>
</dbReference>
<dbReference type="AlphaFoldDB" id="N6TUZ3"/>
<gene>
    <name evidence="1" type="ORF">YQE_01720</name>
</gene>
<dbReference type="Pfam" id="PF00240">
    <property type="entry name" value="ubiquitin"/>
    <property type="match status" value="1"/>
</dbReference>
<dbReference type="EMBL" id="KB740017">
    <property type="protein sequence ID" value="ENN81898.1"/>
    <property type="molecule type" value="Genomic_DNA"/>
</dbReference>
<feature type="non-terminal residue" evidence="1">
    <location>
        <position position="1"/>
    </location>
</feature>
<reference evidence="1" key="1">
    <citation type="journal article" date="2013" name="Genome Biol.">
        <title>Draft genome of the mountain pine beetle, Dendroctonus ponderosae Hopkins, a major forest pest.</title>
        <authorList>
            <person name="Keeling C.I."/>
            <person name="Yuen M.M."/>
            <person name="Liao N.Y."/>
            <person name="Docking T.R."/>
            <person name="Chan S.K."/>
            <person name="Taylor G.A."/>
            <person name="Palmquist D.L."/>
            <person name="Jackman S.D."/>
            <person name="Nguyen A."/>
            <person name="Li M."/>
            <person name="Henderson H."/>
            <person name="Janes J.K."/>
            <person name="Zhao Y."/>
            <person name="Pandoh P."/>
            <person name="Moore R."/>
            <person name="Sperling F.A."/>
            <person name="Huber D.P."/>
            <person name="Birol I."/>
            <person name="Jones S.J."/>
            <person name="Bohlmann J."/>
        </authorList>
    </citation>
    <scope>NUCLEOTIDE SEQUENCE</scope>
</reference>
<proteinExistence type="predicted"/>
<evidence type="ECO:0000313" key="1">
    <source>
        <dbReference type="EMBL" id="ENN81898.1"/>
    </source>
</evidence>
<protein>
    <submittedName>
        <fullName evidence="1">Uncharacterized protein</fullName>
    </submittedName>
</protein>